<dbReference type="eggNOG" id="COG0346">
    <property type="taxonomic scope" value="Bacteria"/>
</dbReference>
<gene>
    <name evidence="2" type="ordered locus">Dgeo_1780</name>
</gene>
<accession>Q1IXF9</accession>
<reference evidence="2" key="1">
    <citation type="submission" date="2006-04" db="EMBL/GenBank/DDBJ databases">
        <title>Complete sequence of chromosome of Deinococcus geothermalis DSM 11300.</title>
        <authorList>
            <consortium name="US DOE Joint Genome Institute"/>
            <person name="Copeland A."/>
            <person name="Lucas S."/>
            <person name="Lapidus A."/>
            <person name="Barry K."/>
            <person name="Detter J.C."/>
            <person name="Glavina del Rio T."/>
            <person name="Hammon N."/>
            <person name="Israni S."/>
            <person name="Dalin E."/>
            <person name="Tice H."/>
            <person name="Pitluck S."/>
            <person name="Brettin T."/>
            <person name="Bruce D."/>
            <person name="Han C."/>
            <person name="Tapia R."/>
            <person name="Saunders E."/>
            <person name="Gilna P."/>
            <person name="Schmutz J."/>
            <person name="Larimer F."/>
            <person name="Land M."/>
            <person name="Hauser L."/>
            <person name="Kyrpides N."/>
            <person name="Kim E."/>
            <person name="Daly M.J."/>
            <person name="Fredrickson J.K."/>
            <person name="Makarova K.S."/>
            <person name="Gaidamakova E.K."/>
            <person name="Zhai M."/>
            <person name="Richardson P."/>
        </authorList>
    </citation>
    <scope>NUCLEOTIDE SEQUENCE</scope>
    <source>
        <strain evidence="2">DSM 11300</strain>
    </source>
</reference>
<protein>
    <submittedName>
        <fullName evidence="2">Glyoxalase I/dioxygenase superfamily protein</fullName>
    </submittedName>
</protein>
<keyword evidence="3" id="KW-1185">Reference proteome</keyword>
<dbReference type="Pfam" id="PF13468">
    <property type="entry name" value="Glyoxalase_3"/>
    <property type="match status" value="1"/>
</dbReference>
<feature type="domain" description="Glyoxalase-like" evidence="1">
    <location>
        <begin position="4"/>
        <end position="176"/>
    </location>
</feature>
<dbReference type="STRING" id="319795.Dgeo_1780"/>
<dbReference type="Proteomes" id="UP000002431">
    <property type="component" value="Chromosome"/>
</dbReference>
<name>Q1IXF9_DEIGD</name>
<proteinExistence type="predicted"/>
<dbReference type="InterPro" id="IPR025870">
    <property type="entry name" value="Glyoxalase-like_dom"/>
</dbReference>
<dbReference type="EMBL" id="CP000359">
    <property type="protein sequence ID" value="ABF46075.1"/>
    <property type="molecule type" value="Genomic_DNA"/>
</dbReference>
<dbReference type="InterPro" id="IPR029068">
    <property type="entry name" value="Glyas_Bleomycin-R_OHBP_Dase"/>
</dbReference>
<sequence length="206" mass="22098">MTTLDHLVIAARNLEEGRAWLEGRLGVSMQPGGEHASFGTHNALLSLGPEAYLEVIAVNPAAPTPPRPRWFGLDTPERRAQLADGPRLIHWVARVPGLSGLDLAPFGEALDLSRGEHRWTLTVPPDGTLPFGGALPSLITWHTPPPPTRLPDAGVRLEKLTLGTPDPDTLRARLDGLNFVGEVEVREAPQVELSALLVTPGGLVTL</sequence>
<dbReference type="KEGG" id="dge:Dgeo_1780"/>
<evidence type="ECO:0000313" key="2">
    <source>
        <dbReference type="EMBL" id="ABF46075.1"/>
    </source>
</evidence>
<dbReference type="SUPFAM" id="SSF54593">
    <property type="entry name" value="Glyoxalase/Bleomycin resistance protein/Dihydroxybiphenyl dioxygenase"/>
    <property type="match status" value="1"/>
</dbReference>
<evidence type="ECO:0000313" key="3">
    <source>
        <dbReference type="Proteomes" id="UP000002431"/>
    </source>
</evidence>
<dbReference type="HOGENOM" id="CLU_083550_0_0_0"/>
<evidence type="ECO:0000259" key="1">
    <source>
        <dbReference type="Pfam" id="PF13468"/>
    </source>
</evidence>
<dbReference type="RefSeq" id="WP_011530906.1">
    <property type="nucleotide sequence ID" value="NC_008025.1"/>
</dbReference>
<dbReference type="AlphaFoldDB" id="Q1IXF9"/>
<dbReference type="Gene3D" id="3.10.180.10">
    <property type="entry name" value="2,3-Dihydroxybiphenyl 1,2-Dioxygenase, domain 1"/>
    <property type="match status" value="1"/>
</dbReference>
<organism evidence="2 3">
    <name type="scientific">Deinococcus geothermalis (strain DSM 11300 / CIP 105573 / AG-3a)</name>
    <dbReference type="NCBI Taxonomy" id="319795"/>
    <lineage>
        <taxon>Bacteria</taxon>
        <taxon>Thermotogati</taxon>
        <taxon>Deinococcota</taxon>
        <taxon>Deinococci</taxon>
        <taxon>Deinococcales</taxon>
        <taxon>Deinococcaceae</taxon>
        <taxon>Deinococcus</taxon>
    </lineage>
</organism>